<name>A0A5M8Q751_9BACT</name>
<dbReference type="RefSeq" id="WP_149099750.1">
    <property type="nucleotide sequence ID" value="NZ_BMMG01000006.1"/>
</dbReference>
<reference evidence="1 3" key="2">
    <citation type="submission" date="2019-09" db="EMBL/GenBank/DDBJ databases">
        <title>A bacterium isolated from glacier soil.</title>
        <authorList>
            <person name="Liu Q."/>
        </authorList>
    </citation>
    <scope>NUCLEOTIDE SEQUENCE [LARGE SCALE GENOMIC DNA]</scope>
    <source>
        <strain evidence="1 3">MDT1-10-3</strain>
    </source>
</reference>
<evidence type="ECO:0000313" key="4">
    <source>
        <dbReference type="Proteomes" id="UP001570846"/>
    </source>
</evidence>
<accession>A0A5M8Q751</accession>
<organism evidence="1 3">
    <name type="scientific">Rufibacter glacialis</name>
    <dbReference type="NCBI Taxonomy" id="1259555"/>
    <lineage>
        <taxon>Bacteria</taxon>
        <taxon>Pseudomonadati</taxon>
        <taxon>Bacteroidota</taxon>
        <taxon>Cytophagia</taxon>
        <taxon>Cytophagales</taxon>
        <taxon>Hymenobacteraceae</taxon>
        <taxon>Rufibacter</taxon>
    </lineage>
</organism>
<sequence length="177" mass="20427">MKKLALCFLIRGYRPAPQAAGEPSALRLTSSVLLRSPSSSGEAVHQVNLLANRLLPALLPFRHLIHNQYFAFFQMEVRKSYDWFRCRFFISNRGKKVAFTTCHQPHEAEETNRQQEARLKANDNDFLFQNKVKWTPSLFTKAMGYVICFLRLFFKKPALNGCQMLPFTLLENDAAPQ</sequence>
<comment type="caution">
    <text evidence="1">The sequence shown here is derived from an EMBL/GenBank/DDBJ whole genome shotgun (WGS) entry which is preliminary data.</text>
</comment>
<evidence type="ECO:0000313" key="3">
    <source>
        <dbReference type="Proteomes" id="UP000323866"/>
    </source>
</evidence>
<dbReference type="EMBL" id="VKKZ01000023">
    <property type="protein sequence ID" value="KAA6431729.1"/>
    <property type="molecule type" value="Genomic_DNA"/>
</dbReference>
<protein>
    <submittedName>
        <fullName evidence="1">Uncharacterized protein</fullName>
    </submittedName>
</protein>
<reference evidence="2 4" key="3">
    <citation type="submission" date="2024-08" db="EMBL/GenBank/DDBJ databases">
        <authorList>
            <person name="Wei W."/>
        </authorList>
    </citation>
    <scope>NUCLEOTIDE SEQUENCE [LARGE SCALE GENOMIC DNA]</scope>
    <source>
        <strain evidence="2 4">XU2</strain>
    </source>
</reference>
<dbReference type="AlphaFoldDB" id="A0A5M8Q751"/>
<dbReference type="Proteomes" id="UP000323866">
    <property type="component" value="Unassembled WGS sequence"/>
</dbReference>
<evidence type="ECO:0000313" key="1">
    <source>
        <dbReference type="EMBL" id="KAA6431729.1"/>
    </source>
</evidence>
<evidence type="ECO:0000313" key="2">
    <source>
        <dbReference type="EMBL" id="MFA1771809.1"/>
    </source>
</evidence>
<proteinExistence type="predicted"/>
<gene>
    <name evidence="2" type="ORF">ACD591_10945</name>
    <name evidence="1" type="ORF">FOE74_16550</name>
</gene>
<reference evidence="1 3" key="1">
    <citation type="submission" date="2019-07" db="EMBL/GenBank/DDBJ databases">
        <authorList>
            <person name="Qu J.-H."/>
        </authorList>
    </citation>
    <scope>NUCLEOTIDE SEQUENCE [LARGE SCALE GENOMIC DNA]</scope>
    <source>
        <strain evidence="1 3">MDT1-10-3</strain>
    </source>
</reference>
<dbReference type="EMBL" id="JBGOGF010000005">
    <property type="protein sequence ID" value="MFA1771809.1"/>
    <property type="molecule type" value="Genomic_DNA"/>
</dbReference>
<keyword evidence="4" id="KW-1185">Reference proteome</keyword>
<dbReference type="Proteomes" id="UP001570846">
    <property type="component" value="Unassembled WGS sequence"/>
</dbReference>